<keyword evidence="3" id="KW-1185">Reference proteome</keyword>
<protein>
    <submittedName>
        <fullName evidence="2">FAD-binding oxidoreductase</fullName>
    </submittedName>
</protein>
<dbReference type="EMBL" id="JAAXPI010000003">
    <property type="protein sequence ID" value="NKZ02923.1"/>
    <property type="molecule type" value="Genomic_DNA"/>
</dbReference>
<dbReference type="RefSeq" id="WP_067635221.1">
    <property type="nucleotide sequence ID" value="NZ_JAAXPI010000003.1"/>
</dbReference>
<evidence type="ECO:0000259" key="1">
    <source>
        <dbReference type="Pfam" id="PF17885"/>
    </source>
</evidence>
<reference evidence="2 3" key="1">
    <citation type="submission" date="2020-04" db="EMBL/GenBank/DDBJ databases">
        <title>MicrobeNet Type strains.</title>
        <authorList>
            <person name="Nicholson A.C."/>
        </authorList>
    </citation>
    <scope>NUCLEOTIDE SEQUENCE [LARGE SCALE GENOMIC DNA]</scope>
    <source>
        <strain evidence="2 3">ATCC BAA-277</strain>
    </source>
</reference>
<organism evidence="2 3">
    <name type="scientific">Actinomadura latina</name>
    <dbReference type="NCBI Taxonomy" id="163603"/>
    <lineage>
        <taxon>Bacteria</taxon>
        <taxon>Bacillati</taxon>
        <taxon>Actinomycetota</taxon>
        <taxon>Actinomycetes</taxon>
        <taxon>Streptosporangiales</taxon>
        <taxon>Thermomonosporaceae</taxon>
        <taxon>Actinomadura</taxon>
    </lineage>
</organism>
<feature type="domain" description="Styrene monooxygenase StyA putative substrate binding" evidence="1">
    <location>
        <begin position="146"/>
        <end position="255"/>
    </location>
</feature>
<dbReference type="AlphaFoldDB" id="A0A846YXT1"/>
<comment type="caution">
    <text evidence="2">The sequence shown here is derived from an EMBL/GenBank/DDBJ whole genome shotgun (WGS) entry which is preliminary data.</text>
</comment>
<sequence length="413" mass="46206">MRRILIVGAGQAGLQLALSLQAEDYEVTVMSARTPDEIRGGRIMSTQCIFWPQLQIERDHGLNLWEDRAPQIVAQRATVAAPPGTRAFQTLGRWDHYAQSVDQRVKMAGWLELFEERGGNTVYHSVMTSDLEGLSALYDLTIIAAGKGELVELFDRDASRSPYDRPQRRLSCVYLHGMTPWPDHPEPHVRITATPGIGELFFMPGYTNTGPCDILLWEAVPGGPFDCWDDRPSPSDHLARTLDLMRQYAPWEYERTVDAEPTDARCTLYGGYAPVVRHPVGNLSPTAHVLGMADVVVANDPCTGQGSNNAVRCAEVYFQSILRHGDRPFDPAWMRQTFETYWEYAQYPTAYTNMMLGPLPEHVQKVLAIAAENEAVAYRFAYGYANPGDFANWLLDPAKTEEYLATVTGPAPH</sequence>
<gene>
    <name evidence="2" type="ORF">HGB48_04040</name>
</gene>
<evidence type="ECO:0000313" key="3">
    <source>
        <dbReference type="Proteomes" id="UP000579250"/>
    </source>
</evidence>
<accession>A0A846YXT1</accession>
<dbReference type="SUPFAM" id="SSF51905">
    <property type="entry name" value="FAD/NAD(P)-binding domain"/>
    <property type="match status" value="1"/>
</dbReference>
<dbReference type="InterPro" id="IPR036188">
    <property type="entry name" value="FAD/NAD-bd_sf"/>
</dbReference>
<dbReference type="InterPro" id="IPR041654">
    <property type="entry name" value="StyA_sbd"/>
</dbReference>
<name>A0A846YXT1_9ACTN</name>
<dbReference type="Gene3D" id="3.50.50.60">
    <property type="entry name" value="FAD/NAD(P)-binding domain"/>
    <property type="match status" value="3"/>
</dbReference>
<dbReference type="Pfam" id="PF17885">
    <property type="entry name" value="Smoa_sbd"/>
    <property type="match status" value="1"/>
</dbReference>
<evidence type="ECO:0000313" key="2">
    <source>
        <dbReference type="EMBL" id="NKZ02923.1"/>
    </source>
</evidence>
<dbReference type="Proteomes" id="UP000579250">
    <property type="component" value="Unassembled WGS sequence"/>
</dbReference>
<proteinExistence type="predicted"/>